<dbReference type="PANTHER" id="PTHR14140:SF46">
    <property type="entry name" value="E3 UBIQUITIN-PROTEIN LIGASE ORTHRUS 1-RELATED"/>
    <property type="match status" value="1"/>
</dbReference>
<keyword evidence="9" id="KW-0156">Chromatin regulator</keyword>
<dbReference type="SUPFAM" id="SSF57903">
    <property type="entry name" value="FYVE/PHD zinc finger"/>
    <property type="match status" value="1"/>
</dbReference>
<evidence type="ECO:0000256" key="6">
    <source>
        <dbReference type="ARBA" id="ARBA00022771"/>
    </source>
</evidence>
<evidence type="ECO:0000256" key="11">
    <source>
        <dbReference type="ARBA" id="ARBA00023242"/>
    </source>
</evidence>
<dbReference type="GO" id="GO:0061630">
    <property type="term" value="F:ubiquitin protein ligase activity"/>
    <property type="evidence" value="ECO:0007669"/>
    <property type="project" value="UniProtKB-EC"/>
</dbReference>
<dbReference type="InterPro" id="IPR045134">
    <property type="entry name" value="UHRF1/2-like"/>
</dbReference>
<dbReference type="SMART" id="SM00184">
    <property type="entry name" value="RING"/>
    <property type="match status" value="2"/>
</dbReference>
<dbReference type="GO" id="GO:0003677">
    <property type="term" value="F:DNA binding"/>
    <property type="evidence" value="ECO:0007669"/>
    <property type="project" value="UniProtKB-KW"/>
</dbReference>
<keyword evidence="5" id="KW-0479">Metal-binding</keyword>
<evidence type="ECO:0000259" key="15">
    <source>
        <dbReference type="PROSITE" id="PS50016"/>
    </source>
</evidence>
<comment type="catalytic activity">
    <reaction evidence="1">
        <text>S-ubiquitinyl-[E2 ubiquitin-conjugating enzyme]-L-cysteine + [acceptor protein]-L-lysine = [E2 ubiquitin-conjugating enzyme]-L-cysteine + N(6)-ubiquitinyl-[acceptor protein]-L-lysine.</text>
        <dbReference type="EC" id="2.3.2.27"/>
    </reaction>
</comment>
<evidence type="ECO:0000259" key="16">
    <source>
        <dbReference type="PROSITE" id="PS50089"/>
    </source>
</evidence>
<dbReference type="InterPro" id="IPR017907">
    <property type="entry name" value="Znf_RING_CS"/>
</dbReference>
<dbReference type="Gene3D" id="3.30.40.10">
    <property type="entry name" value="Zinc/RING finger domain, C3HC4 (zinc finger)"/>
    <property type="match status" value="3"/>
</dbReference>
<keyword evidence="8" id="KW-0862">Zinc</keyword>
<keyword evidence="7" id="KW-0833">Ubl conjugation pathway</keyword>
<keyword evidence="10" id="KW-0238">DNA-binding</keyword>
<dbReference type="InterPro" id="IPR036987">
    <property type="entry name" value="SRA-YDG_sf"/>
</dbReference>
<dbReference type="AlphaFoldDB" id="A0AAD4S0X9"/>
<sequence length="751" mass="83912">MSQLPCDGDGVCMRCKTKPISEIETLVCKTCVTPWHVSCLSTPPESLSSTLAWECPDCSSDGGDDSMMTMIPAVGTSSSSNELVTMIRQIESDTTLTDQEKAKKRQQLLSGSLKSSDLDDDDEEMKKKSGNDMMKILDDKLNCPFCNSIPDRPVTTPCGHNFCLKCFEKWVKSLKTTQPVKPMCPKCRNEVPKSMLTNPRINSALAVAIRMAKVARNSGSVAGPLKVYHVVQNQNRPDEAFTTERAKKTGKANAASGKIFVTIPADHFGPILAENDPRRNQGVLVGESWADRLACRQWGVHFPHVAGIAGQSKYGAQSVALSGGYEDDEDHGEWFLYTGSGGRDLSGNKRTNKNQSFDQKFEKYNEALRVSCRKGYPVRVVRSYKEKRSSYAPQTGFRYDGVYRIEKCWRKIGIQGQKVCRYLFVRCDNEPAPWTSDEHGDRPRPLPVIKELNGATDVTDRKDSPSWDYDEEESCWKWKKPPPPSKKPVHTGNPEDIEAFKKERKAWKKAQNKSLTEQYLKGFKCQLCLEVMTLPLTTPCAHNFCKPCLENAFAGKTFVRERSSHGRTLRAQKKIMKCPSCPTDLSEFLQNPQVNRELMGVIEDLQRKAKEEENDEDPSEELDEPENMIEAAAEGSDNSDLMEGNPETEDEHKQMNKRLKTEASYLSRNADGSEFKGGKSAVEEMKHDVANGNNIVENSAAEETIAAETKLKKVPKKRVGKKKTEEKAVVVDEGNDSTSSPLQIGSDDNIE</sequence>
<evidence type="ECO:0000259" key="17">
    <source>
        <dbReference type="PROSITE" id="PS51015"/>
    </source>
</evidence>
<dbReference type="PROSITE" id="PS00518">
    <property type="entry name" value="ZF_RING_1"/>
    <property type="match status" value="1"/>
</dbReference>
<feature type="region of interest" description="Disordered" evidence="14">
    <location>
        <begin position="711"/>
        <end position="751"/>
    </location>
</feature>
<keyword evidence="19" id="KW-1185">Reference proteome</keyword>
<evidence type="ECO:0000256" key="12">
    <source>
        <dbReference type="PROSITE-ProRule" id="PRU00175"/>
    </source>
</evidence>
<proteinExistence type="predicted"/>
<accession>A0AAD4S0X9</accession>
<dbReference type="EMBL" id="JAJJMB010015994">
    <property type="protein sequence ID" value="KAI3850753.1"/>
    <property type="molecule type" value="Genomic_DNA"/>
</dbReference>
<dbReference type="SMART" id="SM00466">
    <property type="entry name" value="SRA"/>
    <property type="match status" value="1"/>
</dbReference>
<dbReference type="InterPro" id="IPR003105">
    <property type="entry name" value="SRA_YDG"/>
</dbReference>
<dbReference type="EC" id="2.3.2.27" evidence="3"/>
<feature type="domain" description="RING-type" evidence="16">
    <location>
        <begin position="143"/>
        <end position="188"/>
    </location>
</feature>
<dbReference type="PROSITE" id="PS51015">
    <property type="entry name" value="YDG"/>
    <property type="match status" value="1"/>
</dbReference>
<dbReference type="Pfam" id="PF02182">
    <property type="entry name" value="SAD_SRA"/>
    <property type="match status" value="1"/>
</dbReference>
<feature type="domain" description="RING-type" evidence="16">
    <location>
        <begin position="525"/>
        <end position="581"/>
    </location>
</feature>
<evidence type="ECO:0000256" key="1">
    <source>
        <dbReference type="ARBA" id="ARBA00000900"/>
    </source>
</evidence>
<dbReference type="InterPro" id="IPR018957">
    <property type="entry name" value="Znf_C3HC4_RING-type"/>
</dbReference>
<organism evidence="18 19">
    <name type="scientific">Papaver atlanticum</name>
    <dbReference type="NCBI Taxonomy" id="357466"/>
    <lineage>
        <taxon>Eukaryota</taxon>
        <taxon>Viridiplantae</taxon>
        <taxon>Streptophyta</taxon>
        <taxon>Embryophyta</taxon>
        <taxon>Tracheophyta</taxon>
        <taxon>Spermatophyta</taxon>
        <taxon>Magnoliopsida</taxon>
        <taxon>Ranunculales</taxon>
        <taxon>Papaveraceae</taxon>
        <taxon>Papaveroideae</taxon>
        <taxon>Papaver</taxon>
    </lineage>
</organism>
<dbReference type="GO" id="GO:0005634">
    <property type="term" value="C:nucleus"/>
    <property type="evidence" value="ECO:0007669"/>
    <property type="project" value="UniProtKB-SubCell"/>
</dbReference>
<evidence type="ECO:0000256" key="13">
    <source>
        <dbReference type="PROSITE-ProRule" id="PRU00358"/>
    </source>
</evidence>
<dbReference type="GO" id="GO:0016567">
    <property type="term" value="P:protein ubiquitination"/>
    <property type="evidence" value="ECO:0007669"/>
    <property type="project" value="TreeGrafter"/>
</dbReference>
<dbReference type="PROSITE" id="PS01359">
    <property type="entry name" value="ZF_PHD_1"/>
    <property type="match status" value="1"/>
</dbReference>
<dbReference type="GO" id="GO:0044027">
    <property type="term" value="P:negative regulation of gene expression via chromosomal CpG island methylation"/>
    <property type="evidence" value="ECO:0007669"/>
    <property type="project" value="TreeGrafter"/>
</dbReference>
<dbReference type="InterPro" id="IPR015947">
    <property type="entry name" value="PUA-like_sf"/>
</dbReference>
<evidence type="ECO:0000256" key="4">
    <source>
        <dbReference type="ARBA" id="ARBA00022679"/>
    </source>
</evidence>
<dbReference type="InterPro" id="IPR001965">
    <property type="entry name" value="Znf_PHD"/>
</dbReference>
<feature type="domain" description="YDG" evidence="17">
    <location>
        <begin position="278"/>
        <end position="426"/>
    </location>
</feature>
<dbReference type="PANTHER" id="PTHR14140">
    <property type="entry name" value="E3 UBIQUITIN-PROTEIN LIGASE UHRF-RELATED"/>
    <property type="match status" value="1"/>
</dbReference>
<dbReference type="SMART" id="SM00249">
    <property type="entry name" value="PHD"/>
    <property type="match status" value="1"/>
</dbReference>
<keyword evidence="11 13" id="KW-0539">Nucleus</keyword>
<dbReference type="InterPro" id="IPR013083">
    <property type="entry name" value="Znf_RING/FYVE/PHD"/>
</dbReference>
<dbReference type="PROSITE" id="PS50016">
    <property type="entry name" value="ZF_PHD_2"/>
    <property type="match status" value="1"/>
</dbReference>
<dbReference type="FunFam" id="2.30.280.10:FF:000002">
    <property type="entry name" value="E3 ubiquitin-protein ligase ORTHRUS 2"/>
    <property type="match status" value="1"/>
</dbReference>
<evidence type="ECO:0000256" key="7">
    <source>
        <dbReference type="ARBA" id="ARBA00022786"/>
    </source>
</evidence>
<dbReference type="PROSITE" id="PS50089">
    <property type="entry name" value="ZF_RING_2"/>
    <property type="match status" value="2"/>
</dbReference>
<feature type="region of interest" description="Disordered" evidence="14">
    <location>
        <begin position="633"/>
        <end position="680"/>
    </location>
</feature>
<feature type="compositionally biased region" description="Basic residues" evidence="14">
    <location>
        <begin position="712"/>
        <end position="721"/>
    </location>
</feature>
<feature type="compositionally biased region" description="Basic and acidic residues" evidence="14">
    <location>
        <begin position="671"/>
        <end position="680"/>
    </location>
</feature>
<evidence type="ECO:0000256" key="2">
    <source>
        <dbReference type="ARBA" id="ARBA00004906"/>
    </source>
</evidence>
<evidence type="ECO:0000256" key="9">
    <source>
        <dbReference type="ARBA" id="ARBA00022853"/>
    </source>
</evidence>
<dbReference type="InterPro" id="IPR019786">
    <property type="entry name" value="Zinc_finger_PHD-type_CS"/>
</dbReference>
<evidence type="ECO:0000256" key="5">
    <source>
        <dbReference type="ARBA" id="ARBA00022723"/>
    </source>
</evidence>
<feature type="domain" description="PHD-type" evidence="15">
    <location>
        <begin position="9"/>
        <end position="61"/>
    </location>
</feature>
<dbReference type="SUPFAM" id="SSF88697">
    <property type="entry name" value="PUA domain-like"/>
    <property type="match status" value="1"/>
</dbReference>
<evidence type="ECO:0000256" key="8">
    <source>
        <dbReference type="ARBA" id="ARBA00022833"/>
    </source>
</evidence>
<protein>
    <recommendedName>
        <fullName evidence="3">RING-type E3 ubiquitin transferase</fullName>
        <ecNumber evidence="3">2.3.2.27</ecNumber>
    </recommendedName>
</protein>
<comment type="pathway">
    <text evidence="2">Protein modification; protein ubiquitination.</text>
</comment>
<keyword evidence="4" id="KW-0808">Transferase</keyword>
<gene>
    <name evidence="18" type="ORF">MKW98_030813</name>
</gene>
<feature type="region of interest" description="Disordered" evidence="14">
    <location>
        <begin position="96"/>
        <end position="127"/>
    </location>
</feature>
<dbReference type="InterPro" id="IPR027370">
    <property type="entry name" value="Znf-RING_euk"/>
</dbReference>
<dbReference type="InterPro" id="IPR011011">
    <property type="entry name" value="Znf_FYVE_PHD"/>
</dbReference>
<evidence type="ECO:0000256" key="10">
    <source>
        <dbReference type="ARBA" id="ARBA00023125"/>
    </source>
</evidence>
<dbReference type="Pfam" id="PF13445">
    <property type="entry name" value="zf-RING_UBOX"/>
    <property type="match status" value="1"/>
</dbReference>
<dbReference type="SUPFAM" id="SSF57850">
    <property type="entry name" value="RING/U-box"/>
    <property type="match status" value="2"/>
</dbReference>
<evidence type="ECO:0000313" key="18">
    <source>
        <dbReference type="EMBL" id="KAI3850753.1"/>
    </source>
</evidence>
<dbReference type="Proteomes" id="UP001202328">
    <property type="component" value="Unassembled WGS sequence"/>
</dbReference>
<keyword evidence="6 12" id="KW-0863">Zinc-finger</keyword>
<dbReference type="Pfam" id="PF00097">
    <property type="entry name" value="zf-C3HC4"/>
    <property type="match status" value="1"/>
</dbReference>
<dbReference type="InterPro" id="IPR001841">
    <property type="entry name" value="Znf_RING"/>
</dbReference>
<comment type="subcellular location">
    <subcellularLocation>
        <location evidence="13">Nucleus</location>
    </subcellularLocation>
</comment>
<evidence type="ECO:0000313" key="19">
    <source>
        <dbReference type="Proteomes" id="UP001202328"/>
    </source>
</evidence>
<evidence type="ECO:0000256" key="3">
    <source>
        <dbReference type="ARBA" id="ARBA00012483"/>
    </source>
</evidence>
<dbReference type="GO" id="GO:0008270">
    <property type="term" value="F:zinc ion binding"/>
    <property type="evidence" value="ECO:0007669"/>
    <property type="project" value="UniProtKB-KW"/>
</dbReference>
<dbReference type="InterPro" id="IPR019787">
    <property type="entry name" value="Znf_PHD-finger"/>
</dbReference>
<comment type="caution">
    <text evidence="18">The sequence shown here is derived from an EMBL/GenBank/DDBJ whole genome shotgun (WGS) entry which is preliminary data.</text>
</comment>
<evidence type="ECO:0000256" key="14">
    <source>
        <dbReference type="SAM" id="MobiDB-lite"/>
    </source>
</evidence>
<dbReference type="Gene3D" id="2.30.280.10">
    <property type="entry name" value="SRA-YDG"/>
    <property type="match status" value="1"/>
</dbReference>
<name>A0AAD4S0X9_9MAGN</name>
<reference evidence="18" key="1">
    <citation type="submission" date="2022-04" db="EMBL/GenBank/DDBJ databases">
        <title>A functionally conserved STORR gene fusion in Papaver species that diverged 16.8 million years ago.</title>
        <authorList>
            <person name="Catania T."/>
        </authorList>
    </citation>
    <scope>NUCLEOTIDE SEQUENCE</scope>
    <source>
        <strain evidence="18">S-188037</strain>
    </source>
</reference>